<dbReference type="Pfam" id="PF00989">
    <property type="entry name" value="PAS"/>
    <property type="match status" value="1"/>
</dbReference>
<dbReference type="RefSeq" id="WP_379785804.1">
    <property type="nucleotide sequence ID" value="NZ_JBHSMU010000016.1"/>
</dbReference>
<dbReference type="Gene3D" id="3.30.450.20">
    <property type="entry name" value="PAS domain"/>
    <property type="match status" value="3"/>
</dbReference>
<dbReference type="Proteomes" id="UP001596050">
    <property type="component" value="Unassembled WGS sequence"/>
</dbReference>
<dbReference type="InterPro" id="IPR043128">
    <property type="entry name" value="Rev_trsase/Diguanyl_cyclase"/>
</dbReference>
<dbReference type="SMART" id="SM00086">
    <property type="entry name" value="PAC"/>
    <property type="match status" value="2"/>
</dbReference>
<gene>
    <name evidence="5" type="ORF">ACFPN5_21140</name>
</gene>
<dbReference type="EMBL" id="JBHSMU010000016">
    <property type="protein sequence ID" value="MFC5462317.1"/>
    <property type="molecule type" value="Genomic_DNA"/>
</dbReference>
<dbReference type="SMART" id="SM00267">
    <property type="entry name" value="GGDEF"/>
    <property type="match status" value="1"/>
</dbReference>
<evidence type="ECO:0000259" key="1">
    <source>
        <dbReference type="PROSITE" id="PS50112"/>
    </source>
</evidence>
<dbReference type="Gene3D" id="3.30.70.270">
    <property type="match status" value="1"/>
</dbReference>
<evidence type="ECO:0000259" key="3">
    <source>
        <dbReference type="PROSITE" id="PS50883"/>
    </source>
</evidence>
<dbReference type="Pfam" id="PF00990">
    <property type="entry name" value="GGDEF"/>
    <property type="match status" value="1"/>
</dbReference>
<dbReference type="SUPFAM" id="SSF141868">
    <property type="entry name" value="EAL domain-like"/>
    <property type="match status" value="1"/>
</dbReference>
<dbReference type="InterPro" id="IPR035965">
    <property type="entry name" value="PAS-like_dom_sf"/>
</dbReference>
<dbReference type="Gene3D" id="3.20.20.450">
    <property type="entry name" value="EAL domain"/>
    <property type="match status" value="1"/>
</dbReference>
<evidence type="ECO:0000259" key="2">
    <source>
        <dbReference type="PROSITE" id="PS50113"/>
    </source>
</evidence>
<dbReference type="PROSITE" id="PS50112">
    <property type="entry name" value="PAS"/>
    <property type="match status" value="3"/>
</dbReference>
<evidence type="ECO:0000313" key="6">
    <source>
        <dbReference type="Proteomes" id="UP001596050"/>
    </source>
</evidence>
<dbReference type="InterPro" id="IPR001610">
    <property type="entry name" value="PAC"/>
</dbReference>
<feature type="domain" description="PAC" evidence="2">
    <location>
        <begin position="316"/>
        <end position="368"/>
    </location>
</feature>
<dbReference type="CDD" id="cd01948">
    <property type="entry name" value="EAL"/>
    <property type="match status" value="1"/>
</dbReference>
<dbReference type="SUPFAM" id="SSF55785">
    <property type="entry name" value="PYP-like sensor domain (PAS domain)"/>
    <property type="match status" value="3"/>
</dbReference>
<dbReference type="PANTHER" id="PTHR44757:SF2">
    <property type="entry name" value="BIOFILM ARCHITECTURE MAINTENANCE PROTEIN MBAA"/>
    <property type="match status" value="1"/>
</dbReference>
<dbReference type="InterPro" id="IPR000160">
    <property type="entry name" value="GGDEF_dom"/>
</dbReference>
<comment type="caution">
    <text evidence="5">The sequence shown here is derived from an EMBL/GenBank/DDBJ whole genome shotgun (WGS) entry which is preliminary data.</text>
</comment>
<dbReference type="Pfam" id="PF13426">
    <property type="entry name" value="PAS_9"/>
    <property type="match status" value="2"/>
</dbReference>
<feature type="domain" description="PAS" evidence="1">
    <location>
        <begin position="12"/>
        <end position="54"/>
    </location>
</feature>
<name>A0ABW0LBK0_9BURK</name>
<dbReference type="InterPro" id="IPR000700">
    <property type="entry name" value="PAS-assoc_C"/>
</dbReference>
<dbReference type="Pfam" id="PF00563">
    <property type="entry name" value="EAL"/>
    <property type="match status" value="1"/>
</dbReference>
<dbReference type="PROSITE" id="PS50113">
    <property type="entry name" value="PAC"/>
    <property type="match status" value="1"/>
</dbReference>
<dbReference type="NCBIfam" id="TIGR00254">
    <property type="entry name" value="GGDEF"/>
    <property type="match status" value="1"/>
</dbReference>
<keyword evidence="6" id="KW-1185">Reference proteome</keyword>
<feature type="domain" description="EAL" evidence="3">
    <location>
        <begin position="542"/>
        <end position="799"/>
    </location>
</feature>
<dbReference type="InterPro" id="IPR052155">
    <property type="entry name" value="Biofilm_reg_signaling"/>
</dbReference>
<protein>
    <submittedName>
        <fullName evidence="5">EAL domain-containing protein</fullName>
    </submittedName>
</protein>
<dbReference type="PANTHER" id="PTHR44757">
    <property type="entry name" value="DIGUANYLATE CYCLASE DGCP"/>
    <property type="match status" value="1"/>
</dbReference>
<reference evidence="6" key="1">
    <citation type="journal article" date="2019" name="Int. J. Syst. Evol. Microbiol.">
        <title>The Global Catalogue of Microorganisms (GCM) 10K type strain sequencing project: providing services to taxonomists for standard genome sequencing and annotation.</title>
        <authorList>
            <consortium name="The Broad Institute Genomics Platform"/>
            <consortium name="The Broad Institute Genome Sequencing Center for Infectious Disease"/>
            <person name="Wu L."/>
            <person name="Ma J."/>
        </authorList>
    </citation>
    <scope>NUCLEOTIDE SEQUENCE [LARGE SCALE GENOMIC DNA]</scope>
    <source>
        <strain evidence="6">KACC 12649</strain>
    </source>
</reference>
<feature type="domain" description="PAS" evidence="1">
    <location>
        <begin position="240"/>
        <end position="288"/>
    </location>
</feature>
<organism evidence="5 6">
    <name type="scientific">Massilia niabensis</name>
    <dbReference type="NCBI Taxonomy" id="544910"/>
    <lineage>
        <taxon>Bacteria</taxon>
        <taxon>Pseudomonadati</taxon>
        <taxon>Pseudomonadota</taxon>
        <taxon>Betaproteobacteria</taxon>
        <taxon>Burkholderiales</taxon>
        <taxon>Oxalobacteraceae</taxon>
        <taxon>Telluria group</taxon>
        <taxon>Massilia</taxon>
    </lineage>
</organism>
<dbReference type="PROSITE" id="PS50887">
    <property type="entry name" value="GGDEF"/>
    <property type="match status" value="1"/>
</dbReference>
<feature type="domain" description="GGDEF" evidence="4">
    <location>
        <begin position="400"/>
        <end position="533"/>
    </location>
</feature>
<evidence type="ECO:0000259" key="4">
    <source>
        <dbReference type="PROSITE" id="PS50887"/>
    </source>
</evidence>
<dbReference type="CDD" id="cd01949">
    <property type="entry name" value="GGDEF"/>
    <property type="match status" value="1"/>
</dbReference>
<evidence type="ECO:0000313" key="5">
    <source>
        <dbReference type="EMBL" id="MFC5462317.1"/>
    </source>
</evidence>
<dbReference type="PROSITE" id="PS50883">
    <property type="entry name" value="EAL"/>
    <property type="match status" value="1"/>
</dbReference>
<sequence>MTTAVPTVNAAFLLDGTGNIAAWNSACEHLLGFTASAVIGEPLGALLIGTDPQDSRERWQGLAENDGHTSRVVLRHADGGTVNAELTLQPQTGLDGTTRTWVAAINNVHDDATPESVLVGRTPLARVVDVLPGTFYALNRDGRFVLWNRNHERITGLTPEETGATNALELFDLQTRPMIAEHIRRVFENNEEVLLEADVIARSGHETPMLLCGSRIDCNGGQYLFGMGLDISELRRQQSALRLRERALHAANNGIVITRIEGTDCPIEYVNPAFERISGYAAFEVIGRDSRFMAAPGMDTNERARVHDAIAARQAINVVFRNLRKNGELFWNDLSITPVLDEHGDATHFIGIIMDVTATKQRTAHLEHEVNHDALTGLANRNLLWDRLEQALHLSQRQKSLVAVVLIDLNNFKAINDSFGHEAGDVVLKVVARRLQASVRDSDTVARLSGDEFVLVLVNQPSLRFTLRMIERLRQGLNQPVSFMHKEIAVGASLGVSVYPHDGVTAADLIRAADVAMYHAKATGRDEVHFFSTDMKSTTEARQELDSGMSHAIERNELFVLYQPSIDARSGRVKCFEALLRWRHPVHGVLLPSSFLQEAEENGRIVQFGSWVLDQACLFLADLKTFGVVDVPVTVNVSAREYGQQDFVSGLASRLVQYGLAPDSLQIELREETLIRNPGQVRDLAGQLRQLGLTLSVDEFGHGMSDLGFLRELFVGQLKLAKEAVHAIADDPDGGEGSTMARTLIDIGHNLKMPVIGEAVETRAQMDFLTSHGCDALQGMLFGEPMAPELAREMVRDRMPA</sequence>
<feature type="domain" description="PAS" evidence="1">
    <location>
        <begin position="120"/>
        <end position="190"/>
    </location>
</feature>
<dbReference type="SMART" id="SM00091">
    <property type="entry name" value="PAS"/>
    <property type="match status" value="3"/>
</dbReference>
<dbReference type="SMART" id="SM00052">
    <property type="entry name" value="EAL"/>
    <property type="match status" value="1"/>
</dbReference>
<accession>A0ABW0LBK0</accession>
<dbReference type="CDD" id="cd00130">
    <property type="entry name" value="PAS"/>
    <property type="match status" value="3"/>
</dbReference>
<dbReference type="SUPFAM" id="SSF55073">
    <property type="entry name" value="Nucleotide cyclase"/>
    <property type="match status" value="1"/>
</dbReference>
<dbReference type="InterPro" id="IPR001633">
    <property type="entry name" value="EAL_dom"/>
</dbReference>
<dbReference type="InterPro" id="IPR035919">
    <property type="entry name" value="EAL_sf"/>
</dbReference>
<dbReference type="NCBIfam" id="TIGR00229">
    <property type="entry name" value="sensory_box"/>
    <property type="match status" value="3"/>
</dbReference>
<dbReference type="InterPro" id="IPR013767">
    <property type="entry name" value="PAS_fold"/>
</dbReference>
<dbReference type="InterPro" id="IPR000014">
    <property type="entry name" value="PAS"/>
</dbReference>
<dbReference type="InterPro" id="IPR029787">
    <property type="entry name" value="Nucleotide_cyclase"/>
</dbReference>
<proteinExistence type="predicted"/>